<keyword evidence="2" id="KW-0472">Membrane</keyword>
<feature type="transmembrane region" description="Helical" evidence="2">
    <location>
        <begin position="80"/>
        <end position="99"/>
    </location>
</feature>
<dbReference type="EMBL" id="JAAZSQ010000012">
    <property type="protein sequence ID" value="NKX55390.1"/>
    <property type="molecule type" value="Genomic_DNA"/>
</dbReference>
<protein>
    <submittedName>
        <fullName evidence="3">DUF4175 domain-containing protein</fullName>
    </submittedName>
</protein>
<name>A0A7X6K569_9MICC</name>
<proteinExistence type="predicted"/>
<feature type="region of interest" description="Disordered" evidence="1">
    <location>
        <begin position="151"/>
        <end position="173"/>
    </location>
</feature>
<dbReference type="Proteomes" id="UP000544090">
    <property type="component" value="Unassembled WGS sequence"/>
</dbReference>
<dbReference type="InterPro" id="IPR019099">
    <property type="entry name" value="Uncharacterised_PGPGW_TM"/>
</dbReference>
<gene>
    <name evidence="3" type="ORF">HGG74_12745</name>
</gene>
<feature type="transmembrane region" description="Helical" evidence="2">
    <location>
        <begin position="119"/>
        <end position="140"/>
    </location>
</feature>
<reference evidence="3 4" key="1">
    <citation type="submission" date="2020-04" db="EMBL/GenBank/DDBJ databases">
        <title>Arthrobacter sp. nov.</title>
        <authorList>
            <person name="Liu S."/>
        </authorList>
    </citation>
    <scope>NUCLEOTIDE SEQUENCE [LARGE SCALE GENOMIC DNA]</scope>
    <source>
        <strain evidence="3 4">E918</strain>
    </source>
</reference>
<keyword evidence="4" id="KW-1185">Reference proteome</keyword>
<sequence length="173" mass="18283">MMGAGSTPPWLRRAGIEVLGWLLVAAGLAALVLPGPGLLALMGGLLVLSLQYSWAKRLLVPVKAKALRMAVKGVRTWPRILASITGGTMVIAAGLLWGLRPPKPGWWAIGDQWWLPGGWGTGSVLIASGLIALALITYSYRRFRRPPNLAKVTGSGTAPPKGKDMTAKGTNEP</sequence>
<dbReference type="AlphaFoldDB" id="A0A7X6K569"/>
<evidence type="ECO:0000313" key="4">
    <source>
        <dbReference type="Proteomes" id="UP000544090"/>
    </source>
</evidence>
<evidence type="ECO:0000313" key="3">
    <source>
        <dbReference type="EMBL" id="NKX55390.1"/>
    </source>
</evidence>
<accession>A0A7X6K569</accession>
<organism evidence="3 4">
    <name type="scientific">Arthrobacter mobilis</name>
    <dbReference type="NCBI Taxonomy" id="2724944"/>
    <lineage>
        <taxon>Bacteria</taxon>
        <taxon>Bacillati</taxon>
        <taxon>Actinomycetota</taxon>
        <taxon>Actinomycetes</taxon>
        <taxon>Micrococcales</taxon>
        <taxon>Micrococcaceae</taxon>
        <taxon>Arthrobacter</taxon>
    </lineage>
</organism>
<evidence type="ECO:0000256" key="1">
    <source>
        <dbReference type="SAM" id="MobiDB-lite"/>
    </source>
</evidence>
<dbReference type="RefSeq" id="WP_168486878.1">
    <property type="nucleotide sequence ID" value="NZ_JAAZSQ010000012.1"/>
</dbReference>
<dbReference type="Pfam" id="PF09656">
    <property type="entry name" value="PGPGW"/>
    <property type="match status" value="1"/>
</dbReference>
<comment type="caution">
    <text evidence="3">The sequence shown here is derived from an EMBL/GenBank/DDBJ whole genome shotgun (WGS) entry which is preliminary data.</text>
</comment>
<keyword evidence="2" id="KW-0812">Transmembrane</keyword>
<evidence type="ECO:0000256" key="2">
    <source>
        <dbReference type="SAM" id="Phobius"/>
    </source>
</evidence>
<keyword evidence="2" id="KW-1133">Transmembrane helix</keyword>
<feature type="transmembrane region" description="Helical" evidence="2">
    <location>
        <begin position="39"/>
        <end position="59"/>
    </location>
</feature>